<dbReference type="InterPro" id="IPR029044">
    <property type="entry name" value="Nucleotide-diphossugar_trans"/>
</dbReference>
<dbReference type="CDD" id="cd04179">
    <property type="entry name" value="DPM_DPG-synthase_like"/>
    <property type="match status" value="1"/>
</dbReference>
<name>A0A2S8SRC1_9BACT</name>
<evidence type="ECO:0000313" key="3">
    <source>
        <dbReference type="Proteomes" id="UP000237684"/>
    </source>
</evidence>
<dbReference type="InterPro" id="IPR001173">
    <property type="entry name" value="Glyco_trans_2-like"/>
</dbReference>
<dbReference type="AlphaFoldDB" id="A0A2S8SRC1"/>
<keyword evidence="3" id="KW-1185">Reference proteome</keyword>
<dbReference type="PANTHER" id="PTHR48090:SF7">
    <property type="entry name" value="RFBJ PROTEIN"/>
    <property type="match status" value="1"/>
</dbReference>
<organism evidence="2 3">
    <name type="scientific">Abditibacterium utsteinense</name>
    <dbReference type="NCBI Taxonomy" id="1960156"/>
    <lineage>
        <taxon>Bacteria</taxon>
        <taxon>Pseudomonadati</taxon>
        <taxon>Abditibacteriota</taxon>
        <taxon>Abditibacteriia</taxon>
        <taxon>Abditibacteriales</taxon>
        <taxon>Abditibacteriaceae</taxon>
        <taxon>Abditibacterium</taxon>
    </lineage>
</organism>
<dbReference type="PANTHER" id="PTHR48090">
    <property type="entry name" value="UNDECAPRENYL-PHOSPHATE 4-DEOXY-4-FORMAMIDO-L-ARABINOSE TRANSFERASE-RELATED"/>
    <property type="match status" value="1"/>
</dbReference>
<dbReference type="InterPro" id="IPR050256">
    <property type="entry name" value="Glycosyltransferase_2"/>
</dbReference>
<evidence type="ECO:0000259" key="1">
    <source>
        <dbReference type="Pfam" id="PF00535"/>
    </source>
</evidence>
<dbReference type="Proteomes" id="UP000237684">
    <property type="component" value="Unassembled WGS sequence"/>
</dbReference>
<dbReference type="RefSeq" id="WP_106380433.1">
    <property type="nucleotide sequence ID" value="NZ_NIGF01000012.1"/>
</dbReference>
<comment type="caution">
    <text evidence="2">The sequence shown here is derived from an EMBL/GenBank/DDBJ whole genome shotgun (WGS) entry which is preliminary data.</text>
</comment>
<keyword evidence="2" id="KW-0808">Transferase</keyword>
<dbReference type="Pfam" id="PF00535">
    <property type="entry name" value="Glycos_transf_2"/>
    <property type="match status" value="1"/>
</dbReference>
<dbReference type="SUPFAM" id="SSF53448">
    <property type="entry name" value="Nucleotide-diphospho-sugar transferases"/>
    <property type="match status" value="1"/>
</dbReference>
<dbReference type="Gene3D" id="3.90.550.10">
    <property type="entry name" value="Spore Coat Polysaccharide Biosynthesis Protein SpsA, Chain A"/>
    <property type="match status" value="1"/>
</dbReference>
<dbReference type="InParanoid" id="A0A2S8SRC1"/>
<protein>
    <submittedName>
        <fullName evidence="2">Glycosyltransferase involved in cell wall bisynthesis</fullName>
    </submittedName>
</protein>
<dbReference type="GO" id="GO:0016740">
    <property type="term" value="F:transferase activity"/>
    <property type="evidence" value="ECO:0007669"/>
    <property type="project" value="UniProtKB-KW"/>
</dbReference>
<reference evidence="2 3" key="1">
    <citation type="journal article" date="2018" name="Syst. Appl. Microbiol.">
        <title>Abditibacterium utsteinense sp. nov., the first cultivated member of candidate phylum FBP, isolated from ice-free Antarctic soil samples.</title>
        <authorList>
            <person name="Tahon G."/>
            <person name="Tytgat B."/>
            <person name="Lebbe L."/>
            <person name="Carlier A."/>
            <person name="Willems A."/>
        </authorList>
    </citation>
    <scope>NUCLEOTIDE SEQUENCE [LARGE SCALE GENOMIC DNA]</scope>
    <source>
        <strain evidence="2 3">LMG 29911</strain>
    </source>
</reference>
<dbReference type="OrthoDB" id="9815144at2"/>
<dbReference type="EMBL" id="NIGF01000012">
    <property type="protein sequence ID" value="PQV63354.1"/>
    <property type="molecule type" value="Genomic_DNA"/>
</dbReference>
<proteinExistence type="predicted"/>
<gene>
    <name evidence="2" type="ORF">B1R32_1129</name>
</gene>
<evidence type="ECO:0000313" key="2">
    <source>
        <dbReference type="EMBL" id="PQV63354.1"/>
    </source>
</evidence>
<accession>A0A2S8SRC1</accession>
<feature type="domain" description="Glycosyltransferase 2-like" evidence="1">
    <location>
        <begin position="22"/>
        <end position="179"/>
    </location>
</feature>
<sequence>MSSPSGQLSAPGSDSKRPRVAAIIPAYNEAARVVDVLETISRAHGVDEILVVTDGCTDNTASNIRAWLQNRAADAKPVQLFELEHNIGKGGAMAHGAHRASAEILLFLDADLIGLQPSQVDEMIAPMLREKKPADMVLGLFGAVRGGLLGWWLSYCHRAVPSITGQRAIRREVFLAIPGLTRSRFGVEAAITCFVQSDPDLKVEYAYLHAVTHPIKEEKLGPWRGARNRARMYREIARTVITHRVRQEAIKKREKALDRTERFGNK</sequence>